<feature type="zinc finger region" description="C3H1-type" evidence="12">
    <location>
        <begin position="171"/>
        <end position="199"/>
    </location>
</feature>
<keyword evidence="6" id="KW-0378">Hydrolase</keyword>
<dbReference type="GO" id="GO:0004386">
    <property type="term" value="F:helicase activity"/>
    <property type="evidence" value="ECO:0007669"/>
    <property type="project" value="UniProtKB-KW"/>
</dbReference>
<feature type="compositionally biased region" description="Basic and acidic residues" evidence="13">
    <location>
        <begin position="1806"/>
        <end position="1816"/>
    </location>
</feature>
<feature type="compositionally biased region" description="Basic residues" evidence="13">
    <location>
        <begin position="1686"/>
        <end position="1702"/>
    </location>
</feature>
<evidence type="ECO:0000256" key="4">
    <source>
        <dbReference type="ARBA" id="ARBA00022741"/>
    </source>
</evidence>
<dbReference type="InterPro" id="IPR045055">
    <property type="entry name" value="DNA2/NAM7-like"/>
</dbReference>
<feature type="domain" description="C3H1-type" evidence="14">
    <location>
        <begin position="171"/>
        <end position="199"/>
    </location>
</feature>
<accession>A0A674BQJ7</accession>
<evidence type="ECO:0000256" key="7">
    <source>
        <dbReference type="ARBA" id="ARBA00022806"/>
    </source>
</evidence>
<feature type="region of interest" description="Disordered" evidence="13">
    <location>
        <begin position="1511"/>
        <end position="1585"/>
    </location>
</feature>
<feature type="region of interest" description="Disordered" evidence="13">
    <location>
        <begin position="1353"/>
        <end position="1444"/>
    </location>
</feature>
<sequence>MADRRAEKSCEEASGSLARREYEAAVSHCTDALLALGPPAPPSPGPPASNPPNDTVTPLRSRALLYRIAALLQLVRRETDPGVLAEELAKGDGSFQASLRCMLLDGSLHEVAGLLSKSLFGEPLVRLAPGLAPLWLFTVRVGCFVDAMMSLWSEVRDGWQFRPPPRGVTSSEEYTLCKRFLEQGLCRYGAQCTSAHSQEELMEWQKRYASRLIRLKQQQESKHFTENYMEALIEKWMNSLSPEKVLSDYLDGVSVEHSSNLSVTVTTKKSAHSWTFSLFCKPVRKLYRIALLYDAHRPHFSITGVSVGDAGAQRLQAAAEGCQEWTAGEEALAAANGMDHCVYTVVVGFSTEIFGTFRQTIVFDFGSEPVLMQRIMVDAASIEDLEHLMQARQQLLMTAKRWDPSCKTIVEFSPNETVDLDRSLLARYQIPLSADQLFTQSVLDKTLTRDNYQARLHDLLYIEEIAQYKEVSKFNIKVNLQLVTSFMLTGISGGAKYAQNGQLFARFKLTETLSEDTLAGRLVMTKVNSVLLLPLARQEWCSQPPGVKERVYEACIEEKTKDYIFLRICKDCCEELGLIPDRELQVELQFQLNRLPLCEMHYALDRIKDNGILFPDTSLTPTIPWSPNRQWDEQLDPRLNAKQKEAILAITTPLTIPLPPVLIIGPYGTGKTFTLAQAVKHILKQDDSRVLICTHSNSAADLYIKDYLHPYVEAGNAHARPLRVYFRNRWVKTVHPLVQQYCLISNTQYTFQMPEREDILRHRVVVVTLSTSQYLCQLDLEPGLFSHILLDEAAQAMECETIMPFALASKSTRIVLAGDHMQLSPFVYSEFSRERNLHVSLLDRLYEHYPAEFPCRILLCENYRSHEAIISYTSELFYDGKLMASGKQPSHKDFYPLTFFTARGEDVQEKNSTAYYNNAEVFEIVERVEEMRKKWPVAWGKLDEGSIGVVSPYADQVFRIRAELRKKRMHEVSVERVLNVQGKQFRVLFLSTVRTRHTCKHKQTAIKRKEQLVEDSTEDLDYGFLSNYKLLNTAITRAQSLVAVVGDPIALCSVGRCRKFWEKFISICHENASLHGITFEQIKAQLEALELKKTYVLNPLAPEFIPRALRPQPQQQQQQQQSPPKVNINFYFPLFFPQPSPVQPNPAVLMGNPIRAFTPPLGGTPGGMGKSPSPVQRIDPHTGASILYVPAVYGGNMVMSMPLPLPWPGYQNRFAMDPRIMSHQAAMAYNLNLLQAQNRGSPIPYGGVTHPSPLGMGQQTSPDKELQADSVRNGPCSHCFQLLQGECDPGGGRGLDSQTDGLGFPNAMLHRKDNSSQRPLNYHLAPPNPAFAPHPVGRAFPPQYPAVSRLPFRVPTQHPGGGPAMGQPNQHHSAQLSPAYASGSHNPSFFGGAMASHRGVPETEEEGPEEMGNSIRSQMGHQVGHHPALSQPSRVNSFGEENQEGGLGDGMGEFYHRVQILRVVYIYIYLSPSSLLRRFPGLLREMPPQDQPDPRDPVEMQPPPQSRLLQYRQVQSRSPGDPSSPSSVTSNHTGPFPPGPYPGRDPTNHELELLNNPGLQQHPGNQLYNPNAYPHQLGHSTTPPPQVKYLLQEAQWPHGGAGVAQNHMLAQGQGFPYGLPVMAHPSRQEQGQGPGQEPYHPLSPRTTGATALHNVEEYEPRGPGRPLYQRRISSSYPDEGSPANHPHTHQHPHPHQHTHQHPHAPYGYPPPELWPGNGGGPGPFQNIPCNGASTLIQHRDLLASKALRQAAEEQMKAEAAAAVAAAQPPAHSLQHLGQFPPLMPNSKQQPQQQQQHALRAPPKPRARPEQVKKHSDPLSLLQELSIGSSNGSNGYYSYFK</sequence>
<dbReference type="GeneTree" id="ENSGT00940000156686"/>
<feature type="compositionally biased region" description="Pro residues" evidence="13">
    <location>
        <begin position="38"/>
        <end position="50"/>
    </location>
</feature>
<dbReference type="InterPro" id="IPR047187">
    <property type="entry name" value="SF1_C_Upf1"/>
</dbReference>
<dbReference type="GO" id="GO:0005829">
    <property type="term" value="C:cytosol"/>
    <property type="evidence" value="ECO:0007669"/>
    <property type="project" value="TreeGrafter"/>
</dbReference>
<evidence type="ECO:0000256" key="2">
    <source>
        <dbReference type="ARBA" id="ARBA00007913"/>
    </source>
</evidence>
<dbReference type="Pfam" id="PF13087">
    <property type="entry name" value="AAA_12"/>
    <property type="match status" value="1"/>
</dbReference>
<dbReference type="InterPro" id="IPR041677">
    <property type="entry name" value="DNA2/NAM7_AAA_11"/>
</dbReference>
<keyword evidence="9" id="KW-0067">ATP-binding</keyword>
<evidence type="ECO:0000256" key="10">
    <source>
        <dbReference type="ARBA" id="ARBA00023242"/>
    </source>
</evidence>
<dbReference type="FunFam" id="4.10.1000.10:FF:000009">
    <property type="entry name" value="probable helicase with zinc finger domain"/>
    <property type="match status" value="1"/>
</dbReference>
<evidence type="ECO:0000313" key="15">
    <source>
        <dbReference type="Ensembl" id="ENSSTUP00000073690.1"/>
    </source>
</evidence>
<dbReference type="SUPFAM" id="SSF52540">
    <property type="entry name" value="P-loop containing nucleoside triphosphate hydrolases"/>
    <property type="match status" value="1"/>
</dbReference>
<feature type="region of interest" description="Disordered" evidence="13">
    <location>
        <begin position="33"/>
        <end position="56"/>
    </location>
</feature>
<dbReference type="GO" id="GO:0016787">
    <property type="term" value="F:hydrolase activity"/>
    <property type="evidence" value="ECO:0007669"/>
    <property type="project" value="UniProtKB-KW"/>
</dbReference>
<dbReference type="GO" id="GO:0005524">
    <property type="term" value="F:ATP binding"/>
    <property type="evidence" value="ECO:0007669"/>
    <property type="project" value="UniProtKB-KW"/>
</dbReference>
<feature type="compositionally biased region" description="Low complexity" evidence="13">
    <location>
        <begin position="1628"/>
        <end position="1638"/>
    </location>
</feature>
<evidence type="ECO:0000256" key="12">
    <source>
        <dbReference type="PROSITE-ProRule" id="PRU00723"/>
    </source>
</evidence>
<dbReference type="CDD" id="cd18808">
    <property type="entry name" value="SF1_C_Upf1"/>
    <property type="match status" value="1"/>
</dbReference>
<keyword evidence="5 12" id="KW-0863">Zinc-finger</keyword>
<evidence type="ECO:0000256" key="5">
    <source>
        <dbReference type="ARBA" id="ARBA00022771"/>
    </source>
</evidence>
<dbReference type="Pfam" id="PF13086">
    <property type="entry name" value="AAA_11"/>
    <property type="match status" value="1"/>
</dbReference>
<dbReference type="InterPro" id="IPR036855">
    <property type="entry name" value="Znf_CCCH_sf"/>
</dbReference>
<feature type="region of interest" description="Disordered" evidence="13">
    <location>
        <begin position="1768"/>
        <end position="1825"/>
    </location>
</feature>
<dbReference type="Gene3D" id="3.40.50.300">
    <property type="entry name" value="P-loop containing nucleotide triphosphate hydrolases"/>
    <property type="match status" value="2"/>
</dbReference>
<feature type="region of interest" description="Disordered" evidence="13">
    <location>
        <begin position="1623"/>
        <end position="1731"/>
    </location>
</feature>
<dbReference type="SMART" id="SM00356">
    <property type="entry name" value="ZnF_C3H1"/>
    <property type="match status" value="1"/>
</dbReference>
<evidence type="ECO:0000256" key="13">
    <source>
        <dbReference type="SAM" id="MobiDB-lite"/>
    </source>
</evidence>
<keyword evidence="10" id="KW-0539">Nucleus</keyword>
<dbReference type="InterPro" id="IPR000571">
    <property type="entry name" value="Znf_CCCH"/>
</dbReference>
<organism evidence="15 16">
    <name type="scientific">Salmo trutta</name>
    <name type="common">Brown trout</name>
    <dbReference type="NCBI Taxonomy" id="8032"/>
    <lineage>
        <taxon>Eukaryota</taxon>
        <taxon>Metazoa</taxon>
        <taxon>Chordata</taxon>
        <taxon>Craniata</taxon>
        <taxon>Vertebrata</taxon>
        <taxon>Euteleostomi</taxon>
        <taxon>Actinopterygii</taxon>
        <taxon>Neopterygii</taxon>
        <taxon>Teleostei</taxon>
        <taxon>Protacanthopterygii</taxon>
        <taxon>Salmoniformes</taxon>
        <taxon>Salmonidae</taxon>
        <taxon>Salmoninae</taxon>
        <taxon>Salmo</taxon>
    </lineage>
</organism>
<keyword evidence="8 12" id="KW-0862">Zinc</keyword>
<feature type="compositionally biased region" description="Low complexity" evidence="13">
    <location>
        <begin position="1788"/>
        <end position="1800"/>
    </location>
</feature>
<comment type="subcellular location">
    <subcellularLocation>
        <location evidence="1">Nucleus</location>
    </subcellularLocation>
</comment>
<feature type="compositionally biased region" description="Low complexity" evidence="13">
    <location>
        <begin position="1516"/>
        <end position="1530"/>
    </location>
</feature>
<dbReference type="CDD" id="cd18077">
    <property type="entry name" value="DEXXQc_HELZ"/>
    <property type="match status" value="1"/>
</dbReference>
<dbReference type="PANTHER" id="PTHR10887">
    <property type="entry name" value="DNA2/NAM7 HELICASE FAMILY"/>
    <property type="match status" value="1"/>
</dbReference>
<feature type="compositionally biased region" description="Polar residues" evidence="13">
    <location>
        <begin position="1430"/>
        <end position="1440"/>
    </location>
</feature>
<dbReference type="InterPro" id="IPR049569">
    <property type="entry name" value="HELZ_DEAD-box_1"/>
</dbReference>
<keyword evidence="7" id="KW-0347">Helicase</keyword>
<evidence type="ECO:0000256" key="3">
    <source>
        <dbReference type="ARBA" id="ARBA00022723"/>
    </source>
</evidence>
<dbReference type="InterPro" id="IPR041679">
    <property type="entry name" value="DNA2/NAM7-like_C"/>
</dbReference>
<dbReference type="InterPro" id="IPR027417">
    <property type="entry name" value="P-loop_NTPase"/>
</dbReference>
<feature type="compositionally biased region" description="Polar residues" evidence="13">
    <location>
        <begin position="1557"/>
        <end position="1569"/>
    </location>
</feature>
<dbReference type="GO" id="GO:0043186">
    <property type="term" value="C:P granule"/>
    <property type="evidence" value="ECO:0007669"/>
    <property type="project" value="TreeGrafter"/>
</dbReference>
<evidence type="ECO:0000256" key="8">
    <source>
        <dbReference type="ARBA" id="ARBA00022833"/>
    </source>
</evidence>
<name>A0A674BQJ7_SALTR</name>
<evidence type="ECO:0000259" key="14">
    <source>
        <dbReference type="PROSITE" id="PS50103"/>
    </source>
</evidence>
<dbReference type="Pfam" id="PF00642">
    <property type="entry name" value="zf-CCCH"/>
    <property type="match status" value="1"/>
</dbReference>
<evidence type="ECO:0000256" key="6">
    <source>
        <dbReference type="ARBA" id="ARBA00022801"/>
    </source>
</evidence>
<dbReference type="GO" id="GO:0035194">
    <property type="term" value="P:regulatory ncRNA-mediated post-transcriptional gene silencing"/>
    <property type="evidence" value="ECO:0007669"/>
    <property type="project" value="TreeGrafter"/>
</dbReference>
<evidence type="ECO:0000313" key="16">
    <source>
        <dbReference type="Proteomes" id="UP000472277"/>
    </source>
</evidence>
<evidence type="ECO:0000256" key="9">
    <source>
        <dbReference type="ARBA" id="ARBA00022840"/>
    </source>
</evidence>
<dbReference type="GO" id="GO:0008270">
    <property type="term" value="F:zinc ion binding"/>
    <property type="evidence" value="ECO:0007669"/>
    <property type="project" value="UniProtKB-KW"/>
</dbReference>
<evidence type="ECO:0000256" key="1">
    <source>
        <dbReference type="ARBA" id="ARBA00004123"/>
    </source>
</evidence>
<comment type="similarity">
    <text evidence="2">Belongs to the DNA2/NAM7 helicase family.</text>
</comment>
<dbReference type="FunFam" id="3.40.50.300:FF:000419">
    <property type="entry name" value="Probable helicase with zinc finger domain"/>
    <property type="match status" value="1"/>
</dbReference>
<dbReference type="Gene3D" id="4.10.1000.10">
    <property type="entry name" value="Zinc finger, CCCH-type"/>
    <property type="match status" value="1"/>
</dbReference>
<protein>
    <recommendedName>
        <fullName evidence="11">Probable helicase with zinc finger domain</fullName>
    </recommendedName>
</protein>
<dbReference type="SUPFAM" id="SSF90229">
    <property type="entry name" value="CCCH zinc finger"/>
    <property type="match status" value="1"/>
</dbReference>
<evidence type="ECO:0000256" key="11">
    <source>
        <dbReference type="ARBA" id="ARBA00067789"/>
    </source>
</evidence>
<dbReference type="FunFam" id="3.40.50.300:FF:000453">
    <property type="entry name" value="Probable helicase with zinc finger domain"/>
    <property type="match status" value="1"/>
</dbReference>
<dbReference type="PANTHER" id="PTHR10887:SF365">
    <property type="entry name" value="HELICASE WITH ZINC FINGER DOMAIN-RELATED"/>
    <property type="match status" value="1"/>
</dbReference>
<reference evidence="15" key="2">
    <citation type="submission" date="2025-09" db="UniProtKB">
        <authorList>
            <consortium name="Ensembl"/>
        </authorList>
    </citation>
    <scope>IDENTIFICATION</scope>
</reference>
<dbReference type="GO" id="GO:0005634">
    <property type="term" value="C:nucleus"/>
    <property type="evidence" value="ECO:0007669"/>
    <property type="project" value="UniProtKB-SubCell"/>
</dbReference>
<gene>
    <name evidence="15" type="primary">HELZ</name>
    <name evidence="15" type="synonym">LOC115208593</name>
</gene>
<keyword evidence="4" id="KW-0547">Nucleotide-binding</keyword>
<feature type="compositionally biased region" description="Polar residues" evidence="13">
    <location>
        <begin position="1367"/>
        <end position="1376"/>
    </location>
</feature>
<keyword evidence="16" id="KW-1185">Reference proteome</keyword>
<reference evidence="15" key="1">
    <citation type="submission" date="2025-08" db="UniProtKB">
        <authorList>
            <consortium name="Ensembl"/>
        </authorList>
    </citation>
    <scope>IDENTIFICATION</scope>
</reference>
<dbReference type="Ensembl" id="ENSSTUT00000078245.1">
    <property type="protein sequence ID" value="ENSSTUP00000073690.1"/>
    <property type="gene ID" value="ENSSTUG00000031367.1"/>
</dbReference>
<dbReference type="Proteomes" id="UP000472277">
    <property type="component" value="Chromosome 14"/>
</dbReference>
<dbReference type="PROSITE" id="PS50103">
    <property type="entry name" value="ZF_C3H1"/>
    <property type="match status" value="1"/>
</dbReference>
<proteinExistence type="inferred from homology"/>
<keyword evidence="3 12" id="KW-0479">Metal-binding</keyword>